<feature type="compositionally biased region" description="Basic and acidic residues" evidence="1">
    <location>
        <begin position="382"/>
        <end position="399"/>
    </location>
</feature>
<feature type="compositionally biased region" description="Polar residues" evidence="1">
    <location>
        <begin position="78"/>
        <end position="89"/>
    </location>
</feature>
<dbReference type="Proteomes" id="UP000693970">
    <property type="component" value="Unassembled WGS sequence"/>
</dbReference>
<gene>
    <name evidence="2" type="ORF">IV203_028693</name>
</gene>
<evidence type="ECO:0000313" key="2">
    <source>
        <dbReference type="EMBL" id="KAG7366023.1"/>
    </source>
</evidence>
<feature type="compositionally biased region" description="Polar residues" evidence="1">
    <location>
        <begin position="17"/>
        <end position="26"/>
    </location>
</feature>
<sequence>MFRRKKKDQSKNEDPSDSTPEPSAPSTGGFGMFRRAKRNDNSQKVATVAPPPLRQQQGSAKPDNSDSDYDDSEEPYSLQSGGHYNQSKSGRAIGSQPHDDASATSSVTFNSKMSRGAQSQASRGSKATSTAAKSQMSAEEQFMAYYSQRKSQTQEGQDAAPMSTPGMDSSVVYLTSDDEAEESTAPKTEAELEEDRKQRARQAVEDRKRKAREAVEARKAKARQAALDKAKGGSGAEAAPSPEPTLIEKLEQENQRRKEEEEKKQQEEEERKRRENAEAQQRLIREQRLQEEEEALRREEEEMKALEEQLQREEEEARRLAEEEEELTRALLEQERHKEQKALEDEEAKLLAEADEILRANEESKLEEARMRLEAEIDAEEEKVRADEEKARLKAQGEKEARLAEEARLAAEQKELASSLAEQALRVKVEMEEKARLQLEEEQVLLEAEQEARIAEEKQKAEEARLAIERFAEEEKRKAEEARLAVESFALSQGAAMQDLSVGASEPDLVDTPNADLDLDAILDGSVSALLDSALDSPMPSPSKDPGKKGGSLYGSFSKLLPGGKKKAASIENPKTKSKSVTVSSKPQSGLRFYKSKSNKAAPASTSIKPKPQIPSSRPSLPTPPPNTKRTPTTPTPKAVTPPKKSPSPPKKSPSPPKDAHRVSDLVSSYERSPKRSPPGQHAVDDHVVDTGNKLSTRVYPKSPARSIDSTGSVCSVDRIPRSPFIPSSGDDDVPICDNLFIPHLHTHRGGCQVCIFKLSPEEKEKYDKAGRHIRVACTFGGCVDCQVFPSGEEEDPVRLCKQCFFDTHIVRPREREAFSGNGALVGVDTVQRKSPSGLKVFSKSRY</sequence>
<accession>A0A9K3LPD4</accession>
<reference evidence="2" key="2">
    <citation type="submission" date="2021-04" db="EMBL/GenBank/DDBJ databases">
        <authorList>
            <person name="Podell S."/>
        </authorList>
    </citation>
    <scope>NUCLEOTIDE SEQUENCE</scope>
    <source>
        <strain evidence="2">Hildebrandi</strain>
    </source>
</reference>
<feature type="compositionally biased region" description="Acidic residues" evidence="1">
    <location>
        <begin position="65"/>
        <end position="74"/>
    </location>
</feature>
<evidence type="ECO:0000313" key="3">
    <source>
        <dbReference type="Proteomes" id="UP000693970"/>
    </source>
</evidence>
<dbReference type="AlphaFoldDB" id="A0A9K3LPD4"/>
<reference evidence="2" key="1">
    <citation type="journal article" date="2021" name="Sci. Rep.">
        <title>Diploid genomic architecture of Nitzschia inconspicua, an elite biomass production diatom.</title>
        <authorList>
            <person name="Oliver A."/>
            <person name="Podell S."/>
            <person name="Pinowska A."/>
            <person name="Traller J.C."/>
            <person name="Smith S.R."/>
            <person name="McClure R."/>
            <person name="Beliaev A."/>
            <person name="Bohutskyi P."/>
            <person name="Hill E.A."/>
            <person name="Rabines A."/>
            <person name="Zheng H."/>
            <person name="Allen L.Z."/>
            <person name="Kuo A."/>
            <person name="Grigoriev I.V."/>
            <person name="Allen A.E."/>
            <person name="Hazlebeck D."/>
            <person name="Allen E.E."/>
        </authorList>
    </citation>
    <scope>NUCLEOTIDE SEQUENCE</scope>
    <source>
        <strain evidence="2">Hildebrandi</strain>
    </source>
</reference>
<keyword evidence="3" id="KW-1185">Reference proteome</keyword>
<feature type="compositionally biased region" description="Polar residues" evidence="1">
    <location>
        <begin position="102"/>
        <end position="138"/>
    </location>
</feature>
<feature type="compositionally biased region" description="Basic and acidic residues" evidence="1">
    <location>
        <begin position="246"/>
        <end position="321"/>
    </location>
</feature>
<feature type="compositionally biased region" description="Pro residues" evidence="1">
    <location>
        <begin position="644"/>
        <end position="657"/>
    </location>
</feature>
<feature type="region of interest" description="Disordered" evidence="1">
    <location>
        <begin position="1"/>
        <end position="344"/>
    </location>
</feature>
<feature type="compositionally biased region" description="Low complexity" evidence="1">
    <location>
        <begin position="628"/>
        <end position="643"/>
    </location>
</feature>
<name>A0A9K3LPD4_9STRA</name>
<proteinExistence type="predicted"/>
<feature type="region of interest" description="Disordered" evidence="1">
    <location>
        <begin position="532"/>
        <end position="689"/>
    </location>
</feature>
<feature type="region of interest" description="Disordered" evidence="1">
    <location>
        <begin position="380"/>
        <end position="399"/>
    </location>
</feature>
<feature type="compositionally biased region" description="Basic and acidic residues" evidence="1">
    <location>
        <begin position="188"/>
        <end position="219"/>
    </location>
</feature>
<comment type="caution">
    <text evidence="2">The sequence shown here is derived from an EMBL/GenBank/DDBJ whole genome shotgun (WGS) entry which is preliminary data.</text>
</comment>
<evidence type="ECO:0000256" key="1">
    <source>
        <dbReference type="SAM" id="MobiDB-lite"/>
    </source>
</evidence>
<feature type="compositionally biased region" description="Basic and acidic residues" evidence="1">
    <location>
        <begin position="332"/>
        <end position="344"/>
    </location>
</feature>
<dbReference type="EMBL" id="JAGRRH010000007">
    <property type="protein sequence ID" value="KAG7366023.1"/>
    <property type="molecule type" value="Genomic_DNA"/>
</dbReference>
<organism evidence="2 3">
    <name type="scientific">Nitzschia inconspicua</name>
    <dbReference type="NCBI Taxonomy" id="303405"/>
    <lineage>
        <taxon>Eukaryota</taxon>
        <taxon>Sar</taxon>
        <taxon>Stramenopiles</taxon>
        <taxon>Ochrophyta</taxon>
        <taxon>Bacillariophyta</taxon>
        <taxon>Bacillariophyceae</taxon>
        <taxon>Bacillariophycidae</taxon>
        <taxon>Bacillariales</taxon>
        <taxon>Bacillariaceae</taxon>
        <taxon>Nitzschia</taxon>
    </lineage>
</organism>
<protein>
    <submittedName>
        <fullName evidence="2">DnaJ domain containing protein</fullName>
    </submittedName>
</protein>
<dbReference type="OrthoDB" id="10669289at2759"/>